<dbReference type="AlphaFoldDB" id="A0AAD1XW52"/>
<organism evidence="1 2">
    <name type="scientific">Euplotes crassus</name>
    <dbReference type="NCBI Taxonomy" id="5936"/>
    <lineage>
        <taxon>Eukaryota</taxon>
        <taxon>Sar</taxon>
        <taxon>Alveolata</taxon>
        <taxon>Ciliophora</taxon>
        <taxon>Intramacronucleata</taxon>
        <taxon>Spirotrichea</taxon>
        <taxon>Hypotrichia</taxon>
        <taxon>Euplotida</taxon>
        <taxon>Euplotidae</taxon>
        <taxon>Moneuplotes</taxon>
    </lineage>
</organism>
<protein>
    <submittedName>
        <fullName evidence="1">Uncharacterized protein</fullName>
    </submittedName>
</protein>
<dbReference type="Proteomes" id="UP001295684">
    <property type="component" value="Unassembled WGS sequence"/>
</dbReference>
<evidence type="ECO:0000313" key="2">
    <source>
        <dbReference type="Proteomes" id="UP001295684"/>
    </source>
</evidence>
<name>A0AAD1XW52_EUPCR</name>
<reference evidence="1" key="1">
    <citation type="submission" date="2023-07" db="EMBL/GenBank/DDBJ databases">
        <authorList>
            <consortium name="AG Swart"/>
            <person name="Singh M."/>
            <person name="Singh A."/>
            <person name="Seah K."/>
            <person name="Emmerich C."/>
        </authorList>
    </citation>
    <scope>NUCLEOTIDE SEQUENCE</scope>
    <source>
        <strain evidence="1">DP1</strain>
    </source>
</reference>
<proteinExistence type="predicted"/>
<gene>
    <name evidence="1" type="ORF">ECRASSUSDP1_LOCUS20912</name>
</gene>
<accession>A0AAD1XW52</accession>
<keyword evidence="2" id="KW-1185">Reference proteome</keyword>
<comment type="caution">
    <text evidence="1">The sequence shown here is derived from an EMBL/GenBank/DDBJ whole genome shotgun (WGS) entry which is preliminary data.</text>
</comment>
<evidence type="ECO:0000313" key="1">
    <source>
        <dbReference type="EMBL" id="CAI2379502.1"/>
    </source>
</evidence>
<dbReference type="EMBL" id="CAMPGE010021351">
    <property type="protein sequence ID" value="CAI2379502.1"/>
    <property type="molecule type" value="Genomic_DNA"/>
</dbReference>
<sequence length="190" mass="22594">MLEIKHIFDDSIEVVSDLTQREDDDERWEAERELDKSIRIMKNIYMIQKEFLVFEGSDITIYEWFSNTFMLVVERRFIINQPNDPEDLLKLLNKQASKTFPMHISWNPIPHNPQRPSKFSVTLKAWYHFQKPWSEAQQGSCCSAAQYIHLIPIIKHLARKFESIWRSADQYSSLSSNDFFNSEGIYQLIN</sequence>